<sequence>MNNMYYYSAQQRVPYRNHVYYGNDERLSGFLGPFILGGITGGLVAPFFYGPGRPGPGPMYPPRPYPPRPYPPRPYPPFWGPIYR</sequence>
<keyword evidence="1" id="KW-0812">Transmembrane</keyword>
<keyword evidence="1" id="KW-0472">Membrane</keyword>
<reference evidence="2" key="1">
    <citation type="submission" date="2020-10" db="EMBL/GenBank/DDBJ databases">
        <authorList>
            <person name="Gilroy R."/>
        </authorList>
    </citation>
    <scope>NUCLEOTIDE SEQUENCE</scope>
    <source>
        <strain evidence="2">CHK147-3167</strain>
    </source>
</reference>
<comment type="caution">
    <text evidence="2">The sequence shown here is derived from an EMBL/GenBank/DDBJ whole genome shotgun (WGS) entry which is preliminary data.</text>
</comment>
<gene>
    <name evidence="2" type="ORF">IAB27_02695</name>
</gene>
<dbReference type="Proteomes" id="UP000886786">
    <property type="component" value="Unassembled WGS sequence"/>
</dbReference>
<evidence type="ECO:0000256" key="1">
    <source>
        <dbReference type="SAM" id="Phobius"/>
    </source>
</evidence>
<dbReference type="EMBL" id="DVFV01000050">
    <property type="protein sequence ID" value="HIQ90522.1"/>
    <property type="molecule type" value="Genomic_DNA"/>
</dbReference>
<reference evidence="2" key="2">
    <citation type="journal article" date="2021" name="PeerJ">
        <title>Extensive microbial diversity within the chicken gut microbiome revealed by metagenomics and culture.</title>
        <authorList>
            <person name="Gilroy R."/>
            <person name="Ravi A."/>
            <person name="Getino M."/>
            <person name="Pursley I."/>
            <person name="Horton D.L."/>
            <person name="Alikhan N.F."/>
            <person name="Baker D."/>
            <person name="Gharbi K."/>
            <person name="Hall N."/>
            <person name="Watson M."/>
            <person name="Adriaenssens E.M."/>
            <person name="Foster-Nyarko E."/>
            <person name="Jarju S."/>
            <person name="Secka A."/>
            <person name="Antonio M."/>
            <person name="Oren A."/>
            <person name="Chaudhuri R.R."/>
            <person name="La Ragione R."/>
            <person name="Hildebrand F."/>
            <person name="Pallen M.J."/>
        </authorList>
    </citation>
    <scope>NUCLEOTIDE SEQUENCE</scope>
    <source>
        <strain evidence="2">CHK147-3167</strain>
    </source>
</reference>
<keyword evidence="1" id="KW-1133">Transmembrane helix</keyword>
<organism evidence="2 3">
    <name type="scientific">Candidatus Coprosoma intestinipullorum</name>
    <dbReference type="NCBI Taxonomy" id="2840752"/>
    <lineage>
        <taxon>Bacteria</taxon>
        <taxon>Bacillati</taxon>
        <taxon>Bacillota</taxon>
        <taxon>Bacillota incertae sedis</taxon>
        <taxon>Candidatus Coprosoma</taxon>
    </lineage>
</organism>
<feature type="transmembrane region" description="Helical" evidence="1">
    <location>
        <begin position="30"/>
        <end position="49"/>
    </location>
</feature>
<accession>A0A9D0ZS67</accession>
<evidence type="ECO:0000313" key="3">
    <source>
        <dbReference type="Proteomes" id="UP000886786"/>
    </source>
</evidence>
<protein>
    <submittedName>
        <fullName evidence="2">Uncharacterized protein</fullName>
    </submittedName>
</protein>
<proteinExistence type="predicted"/>
<dbReference type="AlphaFoldDB" id="A0A9D0ZS67"/>
<name>A0A9D0ZS67_9FIRM</name>
<evidence type="ECO:0000313" key="2">
    <source>
        <dbReference type="EMBL" id="HIQ90522.1"/>
    </source>
</evidence>